<name>A0ABR0EAK8_ZASCE</name>
<evidence type="ECO:0000313" key="2">
    <source>
        <dbReference type="Proteomes" id="UP001305779"/>
    </source>
</evidence>
<proteinExistence type="predicted"/>
<accession>A0ABR0EAK8</accession>
<dbReference type="EMBL" id="JAXOVC010000008">
    <property type="protein sequence ID" value="KAK4498484.1"/>
    <property type="molecule type" value="Genomic_DNA"/>
</dbReference>
<evidence type="ECO:0000313" key="1">
    <source>
        <dbReference type="EMBL" id="KAK4498484.1"/>
    </source>
</evidence>
<dbReference type="Proteomes" id="UP001305779">
    <property type="component" value="Unassembled WGS sequence"/>
</dbReference>
<reference evidence="1 2" key="1">
    <citation type="journal article" date="2023" name="G3 (Bethesda)">
        <title>A chromosome-level genome assembly of Zasmidium syzygii isolated from banana leaves.</title>
        <authorList>
            <person name="van Westerhoven A.C."/>
            <person name="Mehrabi R."/>
            <person name="Talebi R."/>
            <person name="Steentjes M.B.F."/>
            <person name="Corcolon B."/>
            <person name="Chong P.A."/>
            <person name="Kema G.H.J."/>
            <person name="Seidl M.F."/>
        </authorList>
    </citation>
    <scope>NUCLEOTIDE SEQUENCE [LARGE SCALE GENOMIC DNA]</scope>
    <source>
        <strain evidence="1 2">P124</strain>
    </source>
</reference>
<organism evidence="1 2">
    <name type="scientific">Zasmidium cellare</name>
    <name type="common">Wine cellar mold</name>
    <name type="synonym">Racodium cellare</name>
    <dbReference type="NCBI Taxonomy" id="395010"/>
    <lineage>
        <taxon>Eukaryota</taxon>
        <taxon>Fungi</taxon>
        <taxon>Dikarya</taxon>
        <taxon>Ascomycota</taxon>
        <taxon>Pezizomycotina</taxon>
        <taxon>Dothideomycetes</taxon>
        <taxon>Dothideomycetidae</taxon>
        <taxon>Mycosphaerellales</taxon>
        <taxon>Mycosphaerellaceae</taxon>
        <taxon>Zasmidium</taxon>
    </lineage>
</organism>
<gene>
    <name evidence="1" type="ORF">PRZ48_011142</name>
</gene>
<comment type="caution">
    <text evidence="1">The sequence shown here is derived from an EMBL/GenBank/DDBJ whole genome shotgun (WGS) entry which is preliminary data.</text>
</comment>
<keyword evidence="2" id="KW-1185">Reference proteome</keyword>
<protein>
    <submittedName>
        <fullName evidence="1">Uncharacterized protein</fullName>
    </submittedName>
</protein>
<sequence length="141" mass="15809">MPNWIRSAFGGRGKNMEELKPTKSYLPYLEVSFDCDYVVLHKLLPPRSKASINTAQEEDKTFIDYMRRLKPGGPASVKLQMYPFANDENATGDLQMIVNKLPGGQSTLPLLSKPPFQEDPQKAQLGDLCLDGNGDTMRFLD</sequence>